<organism evidence="1 2">
    <name type="scientific">Ajellomyces capsulatus</name>
    <name type="common">Darling's disease fungus</name>
    <name type="synonym">Histoplasma capsulatum</name>
    <dbReference type="NCBI Taxonomy" id="5037"/>
    <lineage>
        <taxon>Eukaryota</taxon>
        <taxon>Fungi</taxon>
        <taxon>Dikarya</taxon>
        <taxon>Ascomycota</taxon>
        <taxon>Pezizomycotina</taxon>
        <taxon>Eurotiomycetes</taxon>
        <taxon>Eurotiomycetidae</taxon>
        <taxon>Onygenales</taxon>
        <taxon>Ajellomycetaceae</taxon>
        <taxon>Histoplasma</taxon>
    </lineage>
</organism>
<reference evidence="1 2" key="1">
    <citation type="submission" date="2021-01" db="EMBL/GenBank/DDBJ databases">
        <title>Chromosome-level genome assembly of a human fungal pathogen reveals clustering of transcriptionally co-regulated genes.</title>
        <authorList>
            <person name="Voorhies M."/>
            <person name="Cohen S."/>
            <person name="Shea T.P."/>
            <person name="Petrus S."/>
            <person name="Munoz J.F."/>
            <person name="Poplawski S."/>
            <person name="Goldman W.E."/>
            <person name="Michael T."/>
            <person name="Cuomo C.A."/>
            <person name="Sil A."/>
            <person name="Beyhan S."/>
        </authorList>
    </citation>
    <scope>NUCLEOTIDE SEQUENCE [LARGE SCALE GENOMIC DNA]</scope>
    <source>
        <strain evidence="1 2">G184AR</strain>
    </source>
</reference>
<evidence type="ECO:0000313" key="1">
    <source>
        <dbReference type="EMBL" id="KAG5300027.1"/>
    </source>
</evidence>
<dbReference type="VEuPathDB" id="FungiDB:I7I52_10539"/>
<dbReference type="AlphaFoldDB" id="A0A8H7Z1C5"/>
<accession>A0A8H7Z1C5</accession>
<protein>
    <submittedName>
        <fullName evidence="1">Uncharacterized protein</fullName>
    </submittedName>
</protein>
<proteinExistence type="predicted"/>
<dbReference type="Proteomes" id="UP000670092">
    <property type="component" value="Unassembled WGS sequence"/>
</dbReference>
<dbReference type="EMBL" id="JAEVHI010000002">
    <property type="protein sequence ID" value="KAG5300027.1"/>
    <property type="molecule type" value="Genomic_DNA"/>
</dbReference>
<sequence length="123" mass="13634">MRSNSEQQKKTNRQSSYLLCILPLIPPPFPSHHSFPSYAPSFALLSLNLNLGRQPIYPLQQQFLLSPLFAPIFFNHPIVISIDILSLVTFNTSAITDFDSSAVIEACLQRSSLRCGAGRPNGC</sequence>
<name>A0A8H7Z1C5_AJECA</name>
<evidence type="ECO:0000313" key="2">
    <source>
        <dbReference type="Proteomes" id="UP000670092"/>
    </source>
</evidence>
<gene>
    <name evidence="1" type="ORF">I7I52_10539</name>
</gene>
<comment type="caution">
    <text evidence="1">The sequence shown here is derived from an EMBL/GenBank/DDBJ whole genome shotgun (WGS) entry which is preliminary data.</text>
</comment>